<accession>A0A3S5ADZ2</accession>
<proteinExistence type="predicted"/>
<evidence type="ECO:0000313" key="1">
    <source>
        <dbReference type="EMBL" id="VEL26807.1"/>
    </source>
</evidence>
<gene>
    <name evidence="1" type="ORF">PXEA_LOCUS20247</name>
</gene>
<organism evidence="1 2">
    <name type="scientific">Protopolystoma xenopodis</name>
    <dbReference type="NCBI Taxonomy" id="117903"/>
    <lineage>
        <taxon>Eukaryota</taxon>
        <taxon>Metazoa</taxon>
        <taxon>Spiralia</taxon>
        <taxon>Lophotrochozoa</taxon>
        <taxon>Platyhelminthes</taxon>
        <taxon>Monogenea</taxon>
        <taxon>Polyopisthocotylea</taxon>
        <taxon>Polystomatidea</taxon>
        <taxon>Polystomatidae</taxon>
        <taxon>Protopolystoma</taxon>
    </lineage>
</organism>
<name>A0A3S5ADZ2_9PLAT</name>
<evidence type="ECO:0000313" key="2">
    <source>
        <dbReference type="Proteomes" id="UP000784294"/>
    </source>
</evidence>
<keyword evidence="2" id="KW-1185">Reference proteome</keyword>
<dbReference type="EMBL" id="CAAALY010082892">
    <property type="protein sequence ID" value="VEL26807.1"/>
    <property type="molecule type" value="Genomic_DNA"/>
</dbReference>
<reference evidence="1" key="1">
    <citation type="submission" date="2018-11" db="EMBL/GenBank/DDBJ databases">
        <authorList>
            <consortium name="Pathogen Informatics"/>
        </authorList>
    </citation>
    <scope>NUCLEOTIDE SEQUENCE</scope>
</reference>
<comment type="caution">
    <text evidence="1">The sequence shown here is derived from an EMBL/GenBank/DDBJ whole genome shotgun (WGS) entry which is preliminary data.</text>
</comment>
<dbReference type="AlphaFoldDB" id="A0A3S5ADZ2"/>
<dbReference type="Proteomes" id="UP000784294">
    <property type="component" value="Unassembled WGS sequence"/>
</dbReference>
<protein>
    <submittedName>
        <fullName evidence="1">Uncharacterized protein</fullName>
    </submittedName>
</protein>
<sequence length="71" mass="7607">MLICAVLCFAGPRKRCVSTSSIEQGCQHQEGLNKVVCRVEPIADCLIVCLPYRLATCIAGLPDGLKLCMPG</sequence>